<comment type="pathway">
    <text evidence="2">One-carbon metabolism; tetrahydrofolate interconversion.</text>
</comment>
<keyword evidence="8" id="KW-0862">Zinc</keyword>
<dbReference type="CDD" id="cd00537">
    <property type="entry name" value="MTHFR"/>
    <property type="match status" value="1"/>
</dbReference>
<dbReference type="RefSeq" id="WP_349153705.1">
    <property type="nucleotide sequence ID" value="NZ_JBBMER010000006.1"/>
</dbReference>
<evidence type="ECO:0000256" key="2">
    <source>
        <dbReference type="ARBA" id="ARBA00004777"/>
    </source>
</evidence>
<dbReference type="InterPro" id="IPR036589">
    <property type="entry name" value="HCY_dom_sf"/>
</dbReference>
<evidence type="ECO:0000259" key="9">
    <source>
        <dbReference type="PROSITE" id="PS50970"/>
    </source>
</evidence>
<feature type="binding site" evidence="8">
    <location>
        <position position="216"/>
    </location>
    <ligand>
        <name>Zn(2+)</name>
        <dbReference type="ChEBI" id="CHEBI:29105"/>
    </ligand>
</feature>
<dbReference type="Pfam" id="PF02574">
    <property type="entry name" value="S-methyl_trans"/>
    <property type="match status" value="1"/>
</dbReference>
<dbReference type="PROSITE" id="PS50970">
    <property type="entry name" value="HCY"/>
    <property type="match status" value="1"/>
</dbReference>
<keyword evidence="3 8" id="KW-0489">Methyltransferase</keyword>
<evidence type="ECO:0000256" key="5">
    <source>
        <dbReference type="ARBA" id="ARBA00022679"/>
    </source>
</evidence>
<keyword evidence="6" id="KW-0274">FAD</keyword>
<protein>
    <submittedName>
        <fullName evidence="10">Bifunctional homocysteine S-methyltransferase/methylenetetrahydrofolate reductase</fullName>
        <ecNumber evidence="10">1.5.1.20</ecNumber>
        <ecNumber evidence="10">2.1.1.10</ecNumber>
    </submittedName>
</protein>
<dbReference type="PANTHER" id="PTHR11103:SF18">
    <property type="entry name" value="SLR1189 PROTEIN"/>
    <property type="match status" value="1"/>
</dbReference>
<dbReference type="GO" id="GO:0008168">
    <property type="term" value="F:methyltransferase activity"/>
    <property type="evidence" value="ECO:0007669"/>
    <property type="project" value="UniProtKB-KW"/>
</dbReference>
<dbReference type="EC" id="2.1.1.10" evidence="10"/>
<keyword evidence="5 8" id="KW-0808">Transferase</keyword>
<dbReference type="GO" id="GO:0004489">
    <property type="term" value="F:methylenetetrahydrofolate reductase [NAD(P)H] activity"/>
    <property type="evidence" value="ECO:0007669"/>
    <property type="project" value="UniProtKB-EC"/>
</dbReference>
<comment type="caution">
    <text evidence="10">The sequence shown here is derived from an EMBL/GenBank/DDBJ whole genome shotgun (WGS) entry which is preliminary data.</text>
</comment>
<sequence>MEKLKTYLEAHKLITDGAFGTYYSRVYDTNELPESVNITMGRRVTDIHKEYINAGAKLIRTNTFAANTVNLECNFDEVKANIKAAVANARQAVKECGREVYIAADIGPIPNDNLFDKQTVVDEYVDIAKVFLEEGINVFVFETFADLSNISDAIDYIGSAAIGGINIADSVLTDRPFVITQFAINQFGYSNCGLSSSKLVKLADDNPYIDALGFNCGIGPGHMEQFILKERRHTDKYLSALPNAGYPQAVSGRMIFSDKNMDYYSDKMCELLNAGADIIGGCCGTTPDYIDRIASKADFTQNIQGEGCDWETDNSVQAVNTAFYHNKEGKKLIAVELAPPFDSNADKLLDAAHYLKSKGVDVLTFPDSPSGRTRADSILMAEKVSRQTGMCVMPHLCCRDKNAIAIRSQILGADINGINNFLVITGDPIPSVMRSSVKSVFNFDSVGFMNILDDMNSEQFADQPVTYGGAINQGRKRLDIEIGRVKKKMEAGATFFMTQPAFCDEDIERIATIKKETGARILCGIMPLVSFKNASFMKNEMTGINVTDEVLLRYRPDMTKEEGEQAGIDLAVEIINKSIDIVDGYYFSFPFIRVHMLDKIIKQSELYVNN</sequence>
<dbReference type="PANTHER" id="PTHR11103">
    <property type="entry name" value="SLR1189 PROTEIN"/>
    <property type="match status" value="1"/>
</dbReference>
<dbReference type="SUPFAM" id="SSF51730">
    <property type="entry name" value="FAD-linked oxidoreductase"/>
    <property type="match status" value="1"/>
</dbReference>
<evidence type="ECO:0000313" key="10">
    <source>
        <dbReference type="EMBL" id="MEQ2380030.1"/>
    </source>
</evidence>
<dbReference type="Pfam" id="PF02219">
    <property type="entry name" value="MTHFR"/>
    <property type="match status" value="1"/>
</dbReference>
<evidence type="ECO:0000256" key="1">
    <source>
        <dbReference type="ARBA" id="ARBA00001974"/>
    </source>
</evidence>
<dbReference type="InterPro" id="IPR003171">
    <property type="entry name" value="Mehydrof_redctse-like"/>
</dbReference>
<comment type="cofactor">
    <cofactor evidence="1">
        <name>FAD</name>
        <dbReference type="ChEBI" id="CHEBI:57692"/>
    </cofactor>
</comment>
<evidence type="ECO:0000313" key="11">
    <source>
        <dbReference type="Proteomes" id="UP001442364"/>
    </source>
</evidence>
<evidence type="ECO:0000256" key="8">
    <source>
        <dbReference type="PROSITE-ProRule" id="PRU00333"/>
    </source>
</evidence>
<dbReference type="Proteomes" id="UP001442364">
    <property type="component" value="Unassembled WGS sequence"/>
</dbReference>
<evidence type="ECO:0000256" key="7">
    <source>
        <dbReference type="ARBA" id="ARBA00023002"/>
    </source>
</evidence>
<dbReference type="InterPro" id="IPR029041">
    <property type="entry name" value="FAD-linked_oxidoreductase-like"/>
</dbReference>
<dbReference type="EMBL" id="JBBMER010000006">
    <property type="protein sequence ID" value="MEQ2380030.1"/>
    <property type="molecule type" value="Genomic_DNA"/>
</dbReference>
<evidence type="ECO:0000256" key="4">
    <source>
        <dbReference type="ARBA" id="ARBA00022630"/>
    </source>
</evidence>
<dbReference type="GO" id="GO:0032259">
    <property type="term" value="P:methylation"/>
    <property type="evidence" value="ECO:0007669"/>
    <property type="project" value="UniProtKB-KW"/>
</dbReference>
<evidence type="ECO:0000256" key="3">
    <source>
        <dbReference type="ARBA" id="ARBA00022603"/>
    </source>
</evidence>
<keyword evidence="8" id="KW-0479">Metal-binding</keyword>
<dbReference type="InterPro" id="IPR003726">
    <property type="entry name" value="HCY_dom"/>
</dbReference>
<keyword evidence="4" id="KW-0285">Flavoprotein</keyword>
<keyword evidence="11" id="KW-1185">Reference proteome</keyword>
<gene>
    <name evidence="10" type="ORF">WMO14_09070</name>
</gene>
<name>A0ABV1BX05_9FIRM</name>
<dbReference type="Gene3D" id="3.20.20.330">
    <property type="entry name" value="Homocysteine-binding-like domain"/>
    <property type="match status" value="1"/>
</dbReference>
<feature type="domain" description="Hcy-binding" evidence="9">
    <location>
        <begin position="1"/>
        <end position="297"/>
    </location>
</feature>
<dbReference type="NCBIfam" id="NF006396">
    <property type="entry name" value="PRK08645.1"/>
    <property type="match status" value="1"/>
</dbReference>
<evidence type="ECO:0000256" key="6">
    <source>
        <dbReference type="ARBA" id="ARBA00022827"/>
    </source>
</evidence>
<keyword evidence="7 10" id="KW-0560">Oxidoreductase</keyword>
<feature type="binding site" evidence="8">
    <location>
        <position position="283"/>
    </location>
    <ligand>
        <name>Zn(2+)</name>
        <dbReference type="ChEBI" id="CHEBI:29105"/>
    </ligand>
</feature>
<dbReference type="SUPFAM" id="SSF82282">
    <property type="entry name" value="Homocysteine S-methyltransferase"/>
    <property type="match status" value="1"/>
</dbReference>
<reference evidence="10 11" key="1">
    <citation type="submission" date="2024-03" db="EMBL/GenBank/DDBJ databases">
        <title>Human intestinal bacterial collection.</title>
        <authorList>
            <person name="Pauvert C."/>
            <person name="Hitch T.C.A."/>
            <person name="Clavel T."/>
        </authorList>
    </citation>
    <scope>NUCLEOTIDE SEQUENCE [LARGE SCALE GENOMIC DNA]</scope>
    <source>
        <strain evidence="10 11">CLA-AA-H255</strain>
    </source>
</reference>
<dbReference type="EC" id="1.5.1.20" evidence="10"/>
<comment type="cofactor">
    <cofactor evidence="8">
        <name>Zn(2+)</name>
        <dbReference type="ChEBI" id="CHEBI:29105"/>
    </cofactor>
</comment>
<accession>A0ABV1BX05</accession>
<dbReference type="Gene3D" id="3.20.20.220">
    <property type="match status" value="1"/>
</dbReference>
<organism evidence="10 11">
    <name type="scientific">[Lactobacillus] rogosae</name>
    <dbReference type="NCBI Taxonomy" id="706562"/>
    <lineage>
        <taxon>Bacteria</taxon>
        <taxon>Bacillati</taxon>
        <taxon>Bacillota</taxon>
        <taxon>Clostridia</taxon>
        <taxon>Lachnospirales</taxon>
        <taxon>Lachnospiraceae</taxon>
        <taxon>Lachnospira</taxon>
    </lineage>
</organism>
<proteinExistence type="predicted"/>
<feature type="binding site" evidence="8">
    <location>
        <position position="282"/>
    </location>
    <ligand>
        <name>Zn(2+)</name>
        <dbReference type="ChEBI" id="CHEBI:29105"/>
    </ligand>
</feature>